<evidence type="ECO:0000313" key="2">
    <source>
        <dbReference type="EMBL" id="MBH3437259.1"/>
    </source>
</evidence>
<dbReference type="Proteomes" id="UP000626180">
    <property type="component" value="Unassembled WGS sequence"/>
</dbReference>
<protein>
    <submittedName>
        <fullName evidence="3">Domain of uncharacterized function (DUF892)</fullName>
    </submittedName>
    <submittedName>
        <fullName evidence="1">Ferritin-like domain-containing protein</fullName>
    </submittedName>
</protein>
<reference evidence="3 4" key="1">
    <citation type="submission" date="2018-06" db="EMBL/GenBank/DDBJ databases">
        <authorList>
            <consortium name="Pathogen Informatics"/>
            <person name="Doyle S."/>
        </authorList>
    </citation>
    <scope>NUCLEOTIDE SEQUENCE [LARGE SCALE GENOMIC DNA]</scope>
    <source>
        <strain evidence="3 4">NCTC11842</strain>
    </source>
</reference>
<dbReference type="Proteomes" id="UP000638986">
    <property type="component" value="Unassembled WGS sequence"/>
</dbReference>
<dbReference type="CDD" id="cd00657">
    <property type="entry name" value="Ferritin_like"/>
    <property type="match status" value="1"/>
</dbReference>
<organism evidence="3 4">
    <name type="scientific">Pseudomonas luteola</name>
    <dbReference type="NCBI Taxonomy" id="47886"/>
    <lineage>
        <taxon>Bacteria</taxon>
        <taxon>Pseudomonadati</taxon>
        <taxon>Pseudomonadota</taxon>
        <taxon>Gammaproteobacteria</taxon>
        <taxon>Pseudomonadales</taxon>
        <taxon>Pseudomonadaceae</taxon>
        <taxon>Pseudomonas</taxon>
    </lineage>
</organism>
<evidence type="ECO:0000313" key="4">
    <source>
        <dbReference type="Proteomes" id="UP000250443"/>
    </source>
</evidence>
<dbReference type="InterPro" id="IPR010287">
    <property type="entry name" value="DUF892_YciF-like"/>
</dbReference>
<sequence>MTTRQEHLIDWLKDAHGMEQQADKMLKGQLERLENYPKLSARIQQHIEETQSQLQLIEGCLTRLGTSPSTMKDFTGKFMAMGQAMGGMFMTDEVVKGSMASYVFENVEIAMYTVLISAAEAAGDLETKRVCEQILPQEIAMAEWVREHLPEVTMAFMARSEAGETAKK</sequence>
<dbReference type="EMBL" id="UAUF01000011">
    <property type="protein sequence ID" value="SPZ06007.1"/>
    <property type="molecule type" value="Genomic_DNA"/>
</dbReference>
<dbReference type="Pfam" id="PF05974">
    <property type="entry name" value="DUF892"/>
    <property type="match status" value="1"/>
</dbReference>
<dbReference type="Gene3D" id="1.20.1260.10">
    <property type="match status" value="1"/>
</dbReference>
<reference evidence="1 5" key="2">
    <citation type="submission" date="2020-10" db="EMBL/GenBank/DDBJ databases">
        <title>Genome sequences of Pseudomonas isolates.</title>
        <authorList>
            <person name="Wessels L."/>
            <person name="Reich F."/>
            <person name="Hammerl J."/>
        </authorList>
    </citation>
    <scope>NUCLEOTIDE SEQUENCE [LARGE SCALE GENOMIC DNA]</scope>
    <source>
        <strain evidence="1 5">20-MO00624-0</strain>
    </source>
</reference>
<dbReference type="EMBL" id="JADTXM010000001">
    <property type="protein sequence ID" value="MBH3437259.1"/>
    <property type="molecule type" value="Genomic_DNA"/>
</dbReference>
<keyword evidence="5" id="KW-1185">Reference proteome</keyword>
<reference evidence="2 6" key="3">
    <citation type="submission" date="2020-11" db="EMBL/GenBank/DDBJ databases">
        <title>Enhanced detection system for hospital associated transmission using whole genome sequencing surveillance.</title>
        <authorList>
            <person name="Harrison L.H."/>
            <person name="Van Tyne D."/>
            <person name="Marsh J.W."/>
            <person name="Griffith M.P."/>
            <person name="Snyder D.J."/>
            <person name="Cooper V.S."/>
            <person name="Mustapha M."/>
        </authorList>
    </citation>
    <scope>NUCLEOTIDE SEQUENCE [LARGE SCALE GENOMIC DNA]</scope>
    <source>
        <strain evidence="2 6">PSB00013</strain>
    </source>
</reference>
<dbReference type="InterPro" id="IPR009078">
    <property type="entry name" value="Ferritin-like_SF"/>
</dbReference>
<accession>A0A2X2CCZ5</accession>
<dbReference type="SUPFAM" id="SSF47240">
    <property type="entry name" value="Ferritin-like"/>
    <property type="match status" value="1"/>
</dbReference>
<proteinExistence type="predicted"/>
<name>A0A2X2CCZ5_PSELU</name>
<dbReference type="GeneID" id="300267279"/>
<dbReference type="InterPro" id="IPR012347">
    <property type="entry name" value="Ferritin-like"/>
</dbReference>
<evidence type="ECO:0000313" key="3">
    <source>
        <dbReference type="EMBL" id="SPZ06007.1"/>
    </source>
</evidence>
<dbReference type="Proteomes" id="UP000250443">
    <property type="component" value="Unassembled WGS sequence"/>
</dbReference>
<dbReference type="EMBL" id="JADMCD010000003">
    <property type="protein sequence ID" value="MBF8640651.1"/>
    <property type="molecule type" value="Genomic_DNA"/>
</dbReference>
<evidence type="ECO:0000313" key="1">
    <source>
        <dbReference type="EMBL" id="MBF8640651.1"/>
    </source>
</evidence>
<dbReference type="RefSeq" id="WP_010798096.1">
    <property type="nucleotide sequence ID" value="NZ_CP053063.1"/>
</dbReference>
<evidence type="ECO:0000313" key="6">
    <source>
        <dbReference type="Proteomes" id="UP000638986"/>
    </source>
</evidence>
<gene>
    <name evidence="3" type="primary">yciE</name>
    <name evidence="2" type="ORF">I5Q09_01010</name>
    <name evidence="1" type="ORF">IRZ65_08150</name>
    <name evidence="3" type="ORF">NCTC11842_01934</name>
</gene>
<evidence type="ECO:0000313" key="5">
    <source>
        <dbReference type="Proteomes" id="UP000626180"/>
    </source>
</evidence>
<dbReference type="AlphaFoldDB" id="A0A2X2CCZ5"/>